<evidence type="ECO:0000313" key="2">
    <source>
        <dbReference type="EMBL" id="MDQ8833920.1"/>
    </source>
</evidence>
<dbReference type="EMBL" id="AP018400">
    <property type="protein sequence ID" value="BBA93472.1"/>
    <property type="molecule type" value="Genomic_DNA"/>
</dbReference>
<dbReference type="InterPro" id="IPR016031">
    <property type="entry name" value="Trp_RNA-bd_attenuator-like_dom"/>
</dbReference>
<dbReference type="SUPFAM" id="SSF51219">
    <property type="entry name" value="TRAP-like"/>
    <property type="match status" value="1"/>
</dbReference>
<dbReference type="Proteomes" id="UP001228446">
    <property type="component" value="Unassembled WGS sequence"/>
</dbReference>
<evidence type="ECO:0000313" key="1">
    <source>
        <dbReference type="EMBL" id="BBA93472.1"/>
    </source>
</evidence>
<dbReference type="Pfam" id="PF01987">
    <property type="entry name" value="AIM24"/>
    <property type="match status" value="1"/>
</dbReference>
<organism evidence="1 3">
    <name type="scientific">Streptococcus ruminantium</name>
    <dbReference type="NCBI Taxonomy" id="1917441"/>
    <lineage>
        <taxon>Bacteria</taxon>
        <taxon>Bacillati</taxon>
        <taxon>Bacillota</taxon>
        <taxon>Bacilli</taxon>
        <taxon>Lactobacillales</taxon>
        <taxon>Streptococcaceae</taxon>
        <taxon>Streptococcus</taxon>
    </lineage>
</organism>
<dbReference type="OrthoDB" id="9779518at2"/>
<dbReference type="RefSeq" id="WP_024532696.1">
    <property type="nucleotide sequence ID" value="NZ_AP018400.1"/>
</dbReference>
<name>A0A2Z5TYS6_9STRE</name>
<protein>
    <submittedName>
        <fullName evidence="1">TIGR00266 family protein</fullName>
    </submittedName>
</protein>
<dbReference type="Gene3D" id="3.60.160.10">
    <property type="entry name" value="Mitochondrial biogenesis AIM24"/>
    <property type="match status" value="1"/>
</dbReference>
<keyword evidence="4" id="KW-1185">Reference proteome</keyword>
<dbReference type="GeneID" id="52230362"/>
<evidence type="ECO:0000313" key="3">
    <source>
        <dbReference type="Proteomes" id="UP000269331"/>
    </source>
</evidence>
<dbReference type="KEGG" id="srq:SR187_9355"/>
<reference evidence="2 4" key="2">
    <citation type="submission" date="2023-08" db="EMBL/GenBank/DDBJ databases">
        <title>Streptococcus ruminantium-associated sheep mastitis outbreak detected in Italy is distinct from bovine isolates.</title>
        <authorList>
            <person name="Rosa M.N."/>
            <person name="Vezina B."/>
            <person name="Tola S."/>
        </authorList>
    </citation>
    <scope>NUCLEOTIDE SEQUENCE [LARGE SCALE GENOMIC DNA]</scope>
    <source>
        <strain evidence="2 4">OM6730</strain>
    </source>
</reference>
<dbReference type="InterPro" id="IPR002838">
    <property type="entry name" value="AIM24"/>
</dbReference>
<evidence type="ECO:0000313" key="4">
    <source>
        <dbReference type="Proteomes" id="UP001228446"/>
    </source>
</evidence>
<accession>A0A2Z5TYS6</accession>
<dbReference type="InterPro" id="IPR036983">
    <property type="entry name" value="AIM24_sf"/>
</dbReference>
<dbReference type="Proteomes" id="UP000269331">
    <property type="component" value="Chromosome"/>
</dbReference>
<proteinExistence type="predicted"/>
<sequence length="239" mass="25542">MSDNRMRYTIDSNMQFPLVEIALEAGESAYIQQGSMVYHTPSVTLNTKLNARGRSGFGKLVGAIGRSMVSGESMFITQAVSDSDDGKIALAPSTPGQVIALELGAEQYRLNDGAFLALDGSAQYKMERQSVGKALFGGQGGLFVMTTEGRGTLLANAFGSIKKLTLDGGSITIDNAHVVAWSRDLDYNIHMENGFLHSIGTGEGIVNTFTGYGEIYVQSLNIETFARVVSHHISTNSGS</sequence>
<dbReference type="AlphaFoldDB" id="A0A2Z5TYS6"/>
<dbReference type="NCBIfam" id="TIGR00266">
    <property type="entry name" value="TIGR00266 family protein"/>
    <property type="match status" value="1"/>
</dbReference>
<dbReference type="PANTHER" id="PTHR43657:SF1">
    <property type="entry name" value="ALTERED INHERITANCE OF MITOCHONDRIA PROTEIN 24, MITOCHONDRIAL"/>
    <property type="match status" value="1"/>
</dbReference>
<dbReference type="PANTHER" id="PTHR43657">
    <property type="entry name" value="TRYPTOPHAN RNA-BINDING ATTENUATOR PROTEIN-LIKE PROTEIN"/>
    <property type="match status" value="1"/>
</dbReference>
<dbReference type="EMBL" id="JAVIBX010000043">
    <property type="protein sequence ID" value="MDQ8833920.1"/>
    <property type="molecule type" value="Genomic_DNA"/>
</dbReference>
<reference evidence="1 3" key="1">
    <citation type="journal article" date="2018" name="Genome Biol. Evol.">
        <title>Complete Genome Sequence of Streptococcus ruminantium sp. nov. GUT-187T (=DSM 104980T =JCM 31869T), the Type Strain of S. ruminantium, and Comparison with Genome Sequences of Streptococcus suis Strains.</title>
        <authorList>
            <person name="Tohya M."/>
            <person name="Sekizaki T."/>
            <person name="Miyoshi-Akiyama T."/>
        </authorList>
    </citation>
    <scope>NUCLEOTIDE SEQUENCE [LARGE SCALE GENOMIC DNA]</scope>
    <source>
        <strain evidence="1 3">GUT187T</strain>
    </source>
</reference>
<gene>
    <name evidence="2" type="ORF">RFF62_09095</name>
    <name evidence="1" type="ORF">SR187_9355</name>
</gene>